<gene>
    <name evidence="3" type="ORF">FPAR1323_LOCUS7281</name>
</gene>
<feature type="domain" description="Tyrosine specific protein phosphatases" evidence="2">
    <location>
        <begin position="236"/>
        <end position="269"/>
    </location>
</feature>
<name>A0A7S2BYD3_9STRA</name>
<dbReference type="AlphaFoldDB" id="A0A7S2BYD3"/>
<dbReference type="InterPro" id="IPR029021">
    <property type="entry name" value="Prot-tyrosine_phosphatase-like"/>
</dbReference>
<proteinExistence type="predicted"/>
<evidence type="ECO:0000256" key="1">
    <source>
        <dbReference type="SAM" id="Phobius"/>
    </source>
</evidence>
<keyword evidence="1" id="KW-1133">Transmembrane helix</keyword>
<dbReference type="EMBL" id="HBGT01013541">
    <property type="protein sequence ID" value="CAD9410442.1"/>
    <property type="molecule type" value="Transcribed_RNA"/>
</dbReference>
<protein>
    <recommendedName>
        <fullName evidence="2">Tyrosine specific protein phosphatases domain-containing protein</fullName>
    </recommendedName>
</protein>
<dbReference type="PROSITE" id="PS50056">
    <property type="entry name" value="TYR_PHOSPHATASE_2"/>
    <property type="match status" value="1"/>
</dbReference>
<evidence type="ECO:0000313" key="3">
    <source>
        <dbReference type="EMBL" id="CAD9410442.1"/>
    </source>
</evidence>
<feature type="transmembrane region" description="Helical" evidence="1">
    <location>
        <begin position="20"/>
        <end position="42"/>
    </location>
</feature>
<keyword evidence="1" id="KW-0472">Membrane</keyword>
<sequence length="334" mass="36400">MNVPPRSFSAHQTAWWCQPYHLLLMLSFIYILAVPAMMFAAAGTFGGSLRGGGAAGSHLFTFTPAIKTKAPIRKIGVEAVTSELEPEATWSNYANWIIPGKLMVGRYPGVAPDQRNLTLAQERAHELVAHAKITAWVSLQEETPAQRLAIAPELKWHTTNGSNSYFSDERGGFDAYSPTMVRLNDMINGAKAAADLHATGTTGRTVTAGAVASALKAPPPTFLHFPITDLTAPSLSYMTSIVDAVQEQLDRGEVVYMHCWGGRGRSGTIGAGLMWPHFQRTDTPEQVLERLQRSFNTRGKPGASPETEEQREVILEYMAKHKAIPALGDEGREA</sequence>
<accession>A0A7S2BYD3</accession>
<dbReference type="PROSITE" id="PS00383">
    <property type="entry name" value="TYR_PHOSPHATASE_1"/>
    <property type="match status" value="1"/>
</dbReference>
<dbReference type="Pfam" id="PF22785">
    <property type="entry name" value="Tc-R-P"/>
    <property type="match status" value="1"/>
</dbReference>
<keyword evidence="1" id="KW-0812">Transmembrane</keyword>
<dbReference type="Gene3D" id="3.90.190.10">
    <property type="entry name" value="Protein tyrosine phosphatase superfamily"/>
    <property type="match status" value="1"/>
</dbReference>
<organism evidence="3">
    <name type="scientific">Florenciella parvula</name>
    <dbReference type="NCBI Taxonomy" id="236787"/>
    <lineage>
        <taxon>Eukaryota</taxon>
        <taxon>Sar</taxon>
        <taxon>Stramenopiles</taxon>
        <taxon>Ochrophyta</taxon>
        <taxon>Dictyochophyceae</taxon>
        <taxon>Florenciellales</taxon>
        <taxon>Florenciella</taxon>
    </lineage>
</organism>
<dbReference type="InterPro" id="IPR016130">
    <property type="entry name" value="Tyr_Pase_AS"/>
</dbReference>
<dbReference type="InterPro" id="IPR000387">
    <property type="entry name" value="Tyr_Pase_dom"/>
</dbReference>
<reference evidence="3" key="1">
    <citation type="submission" date="2021-01" db="EMBL/GenBank/DDBJ databases">
        <authorList>
            <person name="Corre E."/>
            <person name="Pelletier E."/>
            <person name="Niang G."/>
            <person name="Scheremetjew M."/>
            <person name="Finn R."/>
            <person name="Kale V."/>
            <person name="Holt S."/>
            <person name="Cochrane G."/>
            <person name="Meng A."/>
            <person name="Brown T."/>
            <person name="Cohen L."/>
        </authorList>
    </citation>
    <scope>NUCLEOTIDE SEQUENCE</scope>
    <source>
        <strain evidence="3">RCC1693</strain>
    </source>
</reference>
<dbReference type="SUPFAM" id="SSF52799">
    <property type="entry name" value="(Phosphotyrosine protein) phosphatases II"/>
    <property type="match status" value="1"/>
</dbReference>
<evidence type="ECO:0000259" key="2">
    <source>
        <dbReference type="PROSITE" id="PS50056"/>
    </source>
</evidence>